<name>A0AAW9D4C0_BURTH</name>
<proteinExistence type="predicted"/>
<feature type="signal peptide" evidence="1">
    <location>
        <begin position="1"/>
        <end position="20"/>
    </location>
</feature>
<evidence type="ECO:0000313" key="2">
    <source>
        <dbReference type="EMBL" id="MDW9256764.1"/>
    </source>
</evidence>
<accession>A0AAW9D4C0</accession>
<sequence>MVRLAAAAAFGALLSGCATPGANQADGCVGPAEYCNVYFGS</sequence>
<protein>
    <submittedName>
        <fullName evidence="2">Lipoprotein</fullName>
    </submittedName>
</protein>
<keyword evidence="2" id="KW-0449">Lipoprotein</keyword>
<comment type="caution">
    <text evidence="2">The sequence shown here is derived from an EMBL/GenBank/DDBJ whole genome shotgun (WGS) entry which is preliminary data.</text>
</comment>
<dbReference type="EMBL" id="QXCT01000002">
    <property type="protein sequence ID" value="MDW9256764.1"/>
    <property type="molecule type" value="Genomic_DNA"/>
</dbReference>
<keyword evidence="1" id="KW-0732">Signal</keyword>
<dbReference type="AlphaFoldDB" id="A0AAW9D4C0"/>
<feature type="chain" id="PRO_5043364839" evidence="1">
    <location>
        <begin position="21"/>
        <end position="41"/>
    </location>
</feature>
<dbReference type="PROSITE" id="PS51257">
    <property type="entry name" value="PROKAR_LIPOPROTEIN"/>
    <property type="match status" value="1"/>
</dbReference>
<reference evidence="2" key="1">
    <citation type="submission" date="2018-08" db="EMBL/GenBank/DDBJ databases">
        <title>Identification of Burkholderia cepacia strains that express a Burkholderia pseudomallei-like capsular polysaccharide.</title>
        <authorList>
            <person name="Burtnick M.N."/>
            <person name="Vongsouvath M."/>
            <person name="Newton P."/>
            <person name="Wuthiekanun V."/>
            <person name="Limmathurotsakul D."/>
            <person name="Brett P.J."/>
            <person name="Chantratita N."/>
            <person name="Dance D.A."/>
        </authorList>
    </citation>
    <scope>NUCLEOTIDE SEQUENCE</scope>
    <source>
        <strain evidence="2">SBXCC001</strain>
    </source>
</reference>
<evidence type="ECO:0000313" key="3">
    <source>
        <dbReference type="Proteomes" id="UP001272137"/>
    </source>
</evidence>
<evidence type="ECO:0000256" key="1">
    <source>
        <dbReference type="SAM" id="SignalP"/>
    </source>
</evidence>
<dbReference type="Proteomes" id="UP001272137">
    <property type="component" value="Unassembled WGS sequence"/>
</dbReference>
<organism evidence="2 3">
    <name type="scientific">Burkholderia thailandensis</name>
    <dbReference type="NCBI Taxonomy" id="57975"/>
    <lineage>
        <taxon>Bacteria</taxon>
        <taxon>Pseudomonadati</taxon>
        <taxon>Pseudomonadota</taxon>
        <taxon>Betaproteobacteria</taxon>
        <taxon>Burkholderiales</taxon>
        <taxon>Burkholderiaceae</taxon>
        <taxon>Burkholderia</taxon>
        <taxon>pseudomallei group</taxon>
    </lineage>
</organism>
<gene>
    <name evidence="2" type="ORF">C7S16_3268</name>
</gene>